<feature type="transmembrane region" description="Helical" evidence="1">
    <location>
        <begin position="58"/>
        <end position="79"/>
    </location>
</feature>
<evidence type="ECO:0000313" key="3">
    <source>
        <dbReference type="Proteomes" id="UP001161691"/>
    </source>
</evidence>
<evidence type="ECO:0008006" key="4">
    <source>
        <dbReference type="Google" id="ProtNLM"/>
    </source>
</evidence>
<sequence>MPYILKRMKGDPMYRFDVGQKGAYGITLISNTPGLEGQVRFAVMSDVIHLLLLALQKWGLFFAAAAPFLLADFVMHIRLERRKLVKTKLGAHPEITPQVL</sequence>
<dbReference type="RefSeq" id="WP_282907347.1">
    <property type="nucleotide sequence ID" value="NZ_JAGRPV010000001.1"/>
</dbReference>
<comment type="caution">
    <text evidence="2">The sequence shown here is derived from an EMBL/GenBank/DDBJ whole genome shotgun (WGS) entry which is preliminary data.</text>
</comment>
<organism evidence="2 3">
    <name type="scientific">Cohnella hashimotonis</name>
    <dbReference type="NCBI Taxonomy" id="2826895"/>
    <lineage>
        <taxon>Bacteria</taxon>
        <taxon>Bacillati</taxon>
        <taxon>Bacillota</taxon>
        <taxon>Bacilli</taxon>
        <taxon>Bacillales</taxon>
        <taxon>Paenibacillaceae</taxon>
        <taxon>Cohnella</taxon>
    </lineage>
</organism>
<dbReference type="Proteomes" id="UP001161691">
    <property type="component" value="Unassembled WGS sequence"/>
</dbReference>
<evidence type="ECO:0000256" key="1">
    <source>
        <dbReference type="SAM" id="Phobius"/>
    </source>
</evidence>
<dbReference type="EMBL" id="JAGRPV010000001">
    <property type="protein sequence ID" value="MDI4644341.1"/>
    <property type="molecule type" value="Genomic_DNA"/>
</dbReference>
<protein>
    <recommendedName>
        <fullName evidence="4">RDD domain-containing protein</fullName>
    </recommendedName>
</protein>
<name>A0ABT6TCN3_9BACL</name>
<keyword evidence="1" id="KW-0812">Transmembrane</keyword>
<accession>A0ABT6TCN3</accession>
<gene>
    <name evidence="2" type="ORF">KB449_05175</name>
</gene>
<proteinExistence type="predicted"/>
<keyword evidence="3" id="KW-1185">Reference proteome</keyword>
<keyword evidence="1" id="KW-1133">Transmembrane helix</keyword>
<reference evidence="2" key="1">
    <citation type="submission" date="2023-04" db="EMBL/GenBank/DDBJ databases">
        <title>Comparative genomic analysis of Cohnella hashimotonis sp. nov., isolated from the International Space Station.</title>
        <authorList>
            <person name="Venkateswaran K."/>
            <person name="Simpson A."/>
        </authorList>
    </citation>
    <scope>NUCLEOTIDE SEQUENCE</scope>
    <source>
        <strain evidence="2">F6_2S_P_1</strain>
    </source>
</reference>
<keyword evidence="1" id="KW-0472">Membrane</keyword>
<evidence type="ECO:0000313" key="2">
    <source>
        <dbReference type="EMBL" id="MDI4644341.1"/>
    </source>
</evidence>